<evidence type="ECO:0000313" key="3">
    <source>
        <dbReference type="Proteomes" id="UP000291343"/>
    </source>
</evidence>
<accession>A0A482XSN6</accession>
<reference evidence="2 3" key="1">
    <citation type="journal article" date="2017" name="Gigascience">
        <title>Genome sequence of the small brown planthopper, Laodelphax striatellus.</title>
        <authorList>
            <person name="Zhu J."/>
            <person name="Jiang F."/>
            <person name="Wang X."/>
            <person name="Yang P."/>
            <person name="Bao Y."/>
            <person name="Zhao W."/>
            <person name="Wang W."/>
            <person name="Lu H."/>
            <person name="Wang Q."/>
            <person name="Cui N."/>
            <person name="Li J."/>
            <person name="Chen X."/>
            <person name="Luo L."/>
            <person name="Yu J."/>
            <person name="Kang L."/>
            <person name="Cui F."/>
        </authorList>
    </citation>
    <scope>NUCLEOTIDE SEQUENCE [LARGE SCALE GENOMIC DNA]</scope>
    <source>
        <strain evidence="2">Lst14</strain>
    </source>
</reference>
<protein>
    <submittedName>
        <fullName evidence="2">Uncharacterized protein</fullName>
    </submittedName>
</protein>
<dbReference type="EMBL" id="QKKF02000897">
    <property type="protein sequence ID" value="RZF48856.1"/>
    <property type="molecule type" value="Genomic_DNA"/>
</dbReference>
<name>A0A482XSN6_LAOST</name>
<evidence type="ECO:0000313" key="2">
    <source>
        <dbReference type="EMBL" id="RZF48856.1"/>
    </source>
</evidence>
<evidence type="ECO:0000256" key="1">
    <source>
        <dbReference type="SAM" id="MobiDB-lite"/>
    </source>
</evidence>
<gene>
    <name evidence="2" type="ORF">LSTR_LSTR003236</name>
</gene>
<keyword evidence="3" id="KW-1185">Reference proteome</keyword>
<proteinExistence type="predicted"/>
<comment type="caution">
    <text evidence="2">The sequence shown here is derived from an EMBL/GenBank/DDBJ whole genome shotgun (WGS) entry which is preliminary data.</text>
</comment>
<sequence length="73" mass="8080">MCTISREQCYVYIVLSVRRSAVCVGSVCQSVAVEPLNRLHSQESPPHSSTPGAHDNPHARVTLLSYRTPLFVK</sequence>
<feature type="region of interest" description="Disordered" evidence="1">
    <location>
        <begin position="39"/>
        <end position="58"/>
    </location>
</feature>
<dbReference type="InParanoid" id="A0A482XSN6"/>
<organism evidence="2 3">
    <name type="scientific">Laodelphax striatellus</name>
    <name type="common">Small brown planthopper</name>
    <name type="synonym">Delphax striatella</name>
    <dbReference type="NCBI Taxonomy" id="195883"/>
    <lineage>
        <taxon>Eukaryota</taxon>
        <taxon>Metazoa</taxon>
        <taxon>Ecdysozoa</taxon>
        <taxon>Arthropoda</taxon>
        <taxon>Hexapoda</taxon>
        <taxon>Insecta</taxon>
        <taxon>Pterygota</taxon>
        <taxon>Neoptera</taxon>
        <taxon>Paraneoptera</taxon>
        <taxon>Hemiptera</taxon>
        <taxon>Auchenorrhyncha</taxon>
        <taxon>Fulgoroidea</taxon>
        <taxon>Delphacidae</taxon>
        <taxon>Criomorphinae</taxon>
        <taxon>Laodelphax</taxon>
    </lineage>
</organism>
<dbReference type="AlphaFoldDB" id="A0A482XSN6"/>
<dbReference type="Proteomes" id="UP000291343">
    <property type="component" value="Unassembled WGS sequence"/>
</dbReference>
<feature type="compositionally biased region" description="Polar residues" evidence="1">
    <location>
        <begin position="42"/>
        <end position="51"/>
    </location>
</feature>